<dbReference type="Proteomes" id="UP001046870">
    <property type="component" value="Chromosome 2"/>
</dbReference>
<name>A0A9D3TIL8_MEGAT</name>
<evidence type="ECO:0000256" key="1">
    <source>
        <dbReference type="ARBA" id="ARBA00023157"/>
    </source>
</evidence>
<evidence type="ECO:0000259" key="4">
    <source>
        <dbReference type="PROSITE" id="PS50026"/>
    </source>
</evidence>
<dbReference type="PROSITE" id="PS50068">
    <property type="entry name" value="LDLRA_2"/>
    <property type="match status" value="1"/>
</dbReference>
<evidence type="ECO:0000256" key="3">
    <source>
        <dbReference type="SAM" id="Phobius"/>
    </source>
</evidence>
<dbReference type="PROSITE" id="PS50026">
    <property type="entry name" value="EGF_3"/>
    <property type="match status" value="1"/>
</dbReference>
<keyword evidence="3" id="KW-0812">Transmembrane</keyword>
<dbReference type="Gene3D" id="4.10.400.10">
    <property type="entry name" value="Low-density Lipoprotein Receptor"/>
    <property type="match status" value="1"/>
</dbReference>
<dbReference type="InterPro" id="IPR036055">
    <property type="entry name" value="LDL_receptor-like_sf"/>
</dbReference>
<dbReference type="Pfam" id="PF00008">
    <property type="entry name" value="EGF"/>
    <property type="match status" value="1"/>
</dbReference>
<comment type="caution">
    <text evidence="2">Lacks conserved residue(s) required for the propagation of feature annotation.</text>
</comment>
<dbReference type="EMBL" id="JAFDVH010000002">
    <property type="protein sequence ID" value="KAG7488510.1"/>
    <property type="molecule type" value="Genomic_DNA"/>
</dbReference>
<reference evidence="5" key="1">
    <citation type="submission" date="2021-01" db="EMBL/GenBank/DDBJ databases">
        <authorList>
            <person name="Zahm M."/>
            <person name="Roques C."/>
            <person name="Cabau C."/>
            <person name="Klopp C."/>
            <person name="Donnadieu C."/>
            <person name="Jouanno E."/>
            <person name="Lampietro C."/>
            <person name="Louis A."/>
            <person name="Herpin A."/>
            <person name="Echchiki A."/>
            <person name="Berthelot C."/>
            <person name="Parey E."/>
            <person name="Roest-Crollius H."/>
            <person name="Braasch I."/>
            <person name="Postlethwait J."/>
            <person name="Bobe J."/>
            <person name="Montfort J."/>
            <person name="Bouchez O."/>
            <person name="Begum T."/>
            <person name="Mejri S."/>
            <person name="Adams A."/>
            <person name="Chen W.-J."/>
            <person name="Guiguen Y."/>
        </authorList>
    </citation>
    <scope>NUCLEOTIDE SEQUENCE</scope>
    <source>
        <strain evidence="5">YG-15Mar2019-1</strain>
        <tissue evidence="5">Brain</tissue>
    </source>
</reference>
<proteinExistence type="predicted"/>
<feature type="domain" description="EGF-like" evidence="4">
    <location>
        <begin position="44"/>
        <end position="78"/>
    </location>
</feature>
<keyword evidence="2" id="KW-0245">EGF-like domain</keyword>
<keyword evidence="3" id="KW-0472">Membrane</keyword>
<dbReference type="InterPro" id="IPR002172">
    <property type="entry name" value="LDrepeatLR_classA_rpt"/>
</dbReference>
<dbReference type="AlphaFoldDB" id="A0A9D3TIL8"/>
<dbReference type="Gene3D" id="2.10.25.10">
    <property type="entry name" value="Laminin"/>
    <property type="match status" value="1"/>
</dbReference>
<feature type="disulfide bond" evidence="2">
    <location>
        <begin position="68"/>
        <end position="77"/>
    </location>
</feature>
<comment type="caution">
    <text evidence="5">The sequence shown here is derived from an EMBL/GenBank/DDBJ whole genome shotgun (WGS) entry which is preliminary data.</text>
</comment>
<dbReference type="PROSITE" id="PS00022">
    <property type="entry name" value="EGF_1"/>
    <property type="match status" value="1"/>
</dbReference>
<dbReference type="InterPro" id="IPR000742">
    <property type="entry name" value="EGF"/>
</dbReference>
<sequence length="205" mass="22491">MQSLLHCADGALTCERTASCIPRAQRCDSVIDCPSFQPDESSCHECPSRYCKNGGVCHLKKRGPVCRCSPGWRGNRCHIRAKPTSPTSSPEPEDTGLEVLYAGLGVGLLFLVLGIVIAILMFFKWKPSCIRSDEMDRGVMDNPAFDFYDWGAELPSIDKGPRASISVYPWRNEVEGLDMRGAKLSFSNPLYQFPARATGTEAGAP</sequence>
<dbReference type="CDD" id="cd00054">
    <property type="entry name" value="EGF_CA"/>
    <property type="match status" value="1"/>
</dbReference>
<organism evidence="5 6">
    <name type="scientific">Megalops atlanticus</name>
    <name type="common">Tarpon</name>
    <name type="synonym">Clupea gigantea</name>
    <dbReference type="NCBI Taxonomy" id="7932"/>
    <lineage>
        <taxon>Eukaryota</taxon>
        <taxon>Metazoa</taxon>
        <taxon>Chordata</taxon>
        <taxon>Craniata</taxon>
        <taxon>Vertebrata</taxon>
        <taxon>Euteleostomi</taxon>
        <taxon>Actinopterygii</taxon>
        <taxon>Neopterygii</taxon>
        <taxon>Teleostei</taxon>
        <taxon>Elopiformes</taxon>
        <taxon>Megalopidae</taxon>
        <taxon>Megalops</taxon>
    </lineage>
</organism>
<protein>
    <recommendedName>
        <fullName evidence="4">EGF-like domain-containing protein</fullName>
    </recommendedName>
</protein>
<evidence type="ECO:0000256" key="2">
    <source>
        <dbReference type="PROSITE-ProRule" id="PRU00076"/>
    </source>
</evidence>
<keyword evidence="1 2" id="KW-1015">Disulfide bond</keyword>
<gene>
    <name evidence="5" type="ORF">MATL_G00034830</name>
</gene>
<dbReference type="OrthoDB" id="412155at2759"/>
<dbReference type="SUPFAM" id="SSF57424">
    <property type="entry name" value="LDL receptor-like module"/>
    <property type="match status" value="1"/>
</dbReference>
<evidence type="ECO:0000313" key="5">
    <source>
        <dbReference type="EMBL" id="KAG7488510.1"/>
    </source>
</evidence>
<dbReference type="SMART" id="SM00181">
    <property type="entry name" value="EGF"/>
    <property type="match status" value="1"/>
</dbReference>
<keyword evidence="3" id="KW-1133">Transmembrane helix</keyword>
<accession>A0A9D3TIL8</accession>
<keyword evidence="6" id="KW-1185">Reference proteome</keyword>
<feature type="transmembrane region" description="Helical" evidence="3">
    <location>
        <begin position="99"/>
        <end position="123"/>
    </location>
</feature>
<dbReference type="SUPFAM" id="SSF57196">
    <property type="entry name" value="EGF/Laminin"/>
    <property type="match status" value="1"/>
</dbReference>
<evidence type="ECO:0000313" key="6">
    <source>
        <dbReference type="Proteomes" id="UP001046870"/>
    </source>
</evidence>
<dbReference type="PROSITE" id="PS01186">
    <property type="entry name" value="EGF_2"/>
    <property type="match status" value="1"/>
</dbReference>